<evidence type="ECO:0000256" key="4">
    <source>
        <dbReference type="ARBA" id="ARBA00023163"/>
    </source>
</evidence>
<dbReference type="SUPFAM" id="SSF46785">
    <property type="entry name" value="Winged helix' DNA-binding domain"/>
    <property type="match status" value="1"/>
</dbReference>
<dbReference type="PANTHER" id="PTHR30346:SF28">
    <property type="entry name" value="HTH-TYPE TRANSCRIPTIONAL REGULATOR CYNR"/>
    <property type="match status" value="1"/>
</dbReference>
<protein>
    <submittedName>
        <fullName evidence="6">DNA-binding transcriptional LysR family regulator</fullName>
    </submittedName>
</protein>
<dbReference type="GO" id="GO:0003700">
    <property type="term" value="F:DNA-binding transcription factor activity"/>
    <property type="evidence" value="ECO:0007669"/>
    <property type="project" value="InterPro"/>
</dbReference>
<dbReference type="InterPro" id="IPR036388">
    <property type="entry name" value="WH-like_DNA-bd_sf"/>
</dbReference>
<organism evidence="6 7">
    <name type="scientific">Paeniglutamicibacter cryotolerans</name>
    <dbReference type="NCBI Taxonomy" id="670079"/>
    <lineage>
        <taxon>Bacteria</taxon>
        <taxon>Bacillati</taxon>
        <taxon>Actinomycetota</taxon>
        <taxon>Actinomycetes</taxon>
        <taxon>Micrococcales</taxon>
        <taxon>Micrococcaceae</taxon>
        <taxon>Paeniglutamicibacter</taxon>
    </lineage>
</organism>
<evidence type="ECO:0000313" key="7">
    <source>
        <dbReference type="Proteomes" id="UP000523000"/>
    </source>
</evidence>
<dbReference type="GO" id="GO:0003677">
    <property type="term" value="F:DNA binding"/>
    <property type="evidence" value="ECO:0007669"/>
    <property type="project" value="UniProtKB-KW"/>
</dbReference>
<keyword evidence="7" id="KW-1185">Reference proteome</keyword>
<proteinExistence type="inferred from homology"/>
<feature type="domain" description="HTH lysR-type" evidence="5">
    <location>
        <begin position="19"/>
        <end position="63"/>
    </location>
</feature>
<accession>A0A839QIY6</accession>
<dbReference type="PRINTS" id="PR00039">
    <property type="entry name" value="HTHLYSR"/>
</dbReference>
<dbReference type="Gene3D" id="1.10.10.10">
    <property type="entry name" value="Winged helix-like DNA-binding domain superfamily/Winged helix DNA-binding domain"/>
    <property type="match status" value="1"/>
</dbReference>
<name>A0A839QIY6_9MICC</name>
<comment type="caution">
    <text evidence="6">The sequence shown here is derived from an EMBL/GenBank/DDBJ whole genome shotgun (WGS) entry which is preliminary data.</text>
</comment>
<dbReference type="EMBL" id="JACHVS010000001">
    <property type="protein sequence ID" value="MBB2994505.1"/>
    <property type="molecule type" value="Genomic_DNA"/>
</dbReference>
<evidence type="ECO:0000313" key="6">
    <source>
        <dbReference type="EMBL" id="MBB2994505.1"/>
    </source>
</evidence>
<dbReference type="PANTHER" id="PTHR30346">
    <property type="entry name" value="TRANSCRIPTIONAL DUAL REGULATOR HCAR-RELATED"/>
    <property type="match status" value="1"/>
</dbReference>
<evidence type="ECO:0000256" key="3">
    <source>
        <dbReference type="ARBA" id="ARBA00023125"/>
    </source>
</evidence>
<dbReference type="Proteomes" id="UP000523000">
    <property type="component" value="Unassembled WGS sequence"/>
</dbReference>
<gene>
    <name evidence="6" type="ORF">E9229_000696</name>
</gene>
<dbReference type="InterPro" id="IPR000847">
    <property type="entry name" value="LysR_HTH_N"/>
</dbReference>
<dbReference type="Pfam" id="PF00126">
    <property type="entry name" value="HTH_1"/>
    <property type="match status" value="1"/>
</dbReference>
<evidence type="ECO:0000259" key="5">
    <source>
        <dbReference type="PROSITE" id="PS50931"/>
    </source>
</evidence>
<dbReference type="PROSITE" id="PS50931">
    <property type="entry name" value="HTH_LYSR"/>
    <property type="match status" value="1"/>
</dbReference>
<keyword evidence="4" id="KW-0804">Transcription</keyword>
<dbReference type="InterPro" id="IPR036390">
    <property type="entry name" value="WH_DNA-bd_sf"/>
</dbReference>
<sequence>MLCSGDELPTSAVLPERGRHGTVTAATEALHIAQPALSRQLKTFERELNCQLFETRSNRLTLTPSGRAFGGPARKLLVQTRDPQDAAQVLRTWQVSTLSCAATAASICGFLAPFIAPPSQEPTIVVREASHFSLEEALLHDLDSSSPRYCPAARWIRAPWEASPCARSLQKGIPSCARGGTWLVCPNSATNN</sequence>
<keyword evidence="2" id="KW-0805">Transcription regulation</keyword>
<keyword evidence="3 6" id="KW-0238">DNA-binding</keyword>
<evidence type="ECO:0000256" key="2">
    <source>
        <dbReference type="ARBA" id="ARBA00023015"/>
    </source>
</evidence>
<dbReference type="AlphaFoldDB" id="A0A839QIY6"/>
<comment type="similarity">
    <text evidence="1">Belongs to the LysR transcriptional regulatory family.</text>
</comment>
<dbReference type="RefSeq" id="WP_183509879.1">
    <property type="nucleotide sequence ID" value="NZ_BAABGK010000017.1"/>
</dbReference>
<reference evidence="6 7" key="1">
    <citation type="submission" date="2020-08" db="EMBL/GenBank/DDBJ databases">
        <title>Sequencing the genomes of 1000 actinobacteria strains.</title>
        <authorList>
            <person name="Klenk H.-P."/>
        </authorList>
    </citation>
    <scope>NUCLEOTIDE SEQUENCE [LARGE SCALE GENOMIC DNA]</scope>
    <source>
        <strain evidence="6 7">DSM 22826</strain>
    </source>
</reference>
<dbReference type="GO" id="GO:0032993">
    <property type="term" value="C:protein-DNA complex"/>
    <property type="evidence" value="ECO:0007669"/>
    <property type="project" value="TreeGrafter"/>
</dbReference>
<evidence type="ECO:0000256" key="1">
    <source>
        <dbReference type="ARBA" id="ARBA00009437"/>
    </source>
</evidence>